<comment type="caution">
    <text evidence="5">The sequence shown here is derived from an EMBL/GenBank/DDBJ whole genome shotgun (WGS) entry which is preliminary data.</text>
</comment>
<evidence type="ECO:0000256" key="1">
    <source>
        <dbReference type="ARBA" id="ARBA00007637"/>
    </source>
</evidence>
<keyword evidence="6" id="KW-1185">Reference proteome</keyword>
<protein>
    <submittedName>
        <fullName evidence="5">NAD-dependent dehydratase</fullName>
    </submittedName>
</protein>
<keyword evidence="3" id="KW-0520">NAD</keyword>
<dbReference type="GO" id="GO:0016491">
    <property type="term" value="F:oxidoreductase activity"/>
    <property type="evidence" value="ECO:0007669"/>
    <property type="project" value="UniProtKB-KW"/>
</dbReference>
<reference evidence="5" key="1">
    <citation type="submission" date="2021-01" db="EMBL/GenBank/DDBJ databases">
        <title>Whole genome shotgun sequence of Spirilliplanes yamanashiensis NBRC 15828.</title>
        <authorList>
            <person name="Komaki H."/>
            <person name="Tamura T."/>
        </authorList>
    </citation>
    <scope>NUCLEOTIDE SEQUENCE</scope>
    <source>
        <strain evidence="5">NBRC 15828</strain>
    </source>
</reference>
<comment type="similarity">
    <text evidence="1">Belongs to the NAD(P)-dependent epimerase/dehydratase family.</text>
</comment>
<dbReference type="Proteomes" id="UP000652013">
    <property type="component" value="Unassembled WGS sequence"/>
</dbReference>
<dbReference type="InterPro" id="IPR001509">
    <property type="entry name" value="Epimerase_deHydtase"/>
</dbReference>
<evidence type="ECO:0000256" key="3">
    <source>
        <dbReference type="ARBA" id="ARBA00023027"/>
    </source>
</evidence>
<sequence length="277" mass="28992">MRRETILITGAGGRVARMLRCRLARPGRTLRLLDPAELTAEPGEVVFTGSVTDAALMARAAAGCDAILHLGGLPGEAPWAALAEVNVEGTRTVLEAARLAGVPRVLLASSAHVAGFYRRPGAIPRPRGVTGPADPLPADAPARPDTLYGVSKAAAEALGSLYADRFGLAVYALRLGDCAPEPPGEWALHSWLSPGDAARLVEACLSSALIGYQVVWGISRNARRWWSLTEGERIGYHPADDAEEYAGAIAAAHGDRATTLGLAGGRSAVAPLGERRR</sequence>
<evidence type="ECO:0000259" key="4">
    <source>
        <dbReference type="Pfam" id="PF01370"/>
    </source>
</evidence>
<dbReference type="PANTHER" id="PTHR43103:SF5">
    <property type="entry name" value="4-EPIMERASE, PUTATIVE (AFU_ORTHOLOGUE AFUA_7G00360)-RELATED"/>
    <property type="match status" value="1"/>
</dbReference>
<dbReference type="RefSeq" id="WP_203941238.1">
    <property type="nucleotide sequence ID" value="NZ_BAAAGJ010000014.1"/>
</dbReference>
<accession>A0A8J4DMD0</accession>
<name>A0A8J4DMD0_9ACTN</name>
<dbReference type="PANTHER" id="PTHR43103">
    <property type="entry name" value="NUCLEOSIDE-DIPHOSPHATE-SUGAR EPIMERASE"/>
    <property type="match status" value="1"/>
</dbReference>
<proteinExistence type="inferred from homology"/>
<dbReference type="Pfam" id="PF01370">
    <property type="entry name" value="Epimerase"/>
    <property type="match status" value="1"/>
</dbReference>
<dbReference type="SUPFAM" id="SSF51735">
    <property type="entry name" value="NAD(P)-binding Rossmann-fold domains"/>
    <property type="match status" value="1"/>
</dbReference>
<keyword evidence="2" id="KW-0560">Oxidoreductase</keyword>
<evidence type="ECO:0000313" key="5">
    <source>
        <dbReference type="EMBL" id="GIJ06045.1"/>
    </source>
</evidence>
<gene>
    <name evidence="5" type="ORF">Sya03_53970</name>
</gene>
<evidence type="ECO:0000256" key="2">
    <source>
        <dbReference type="ARBA" id="ARBA00023002"/>
    </source>
</evidence>
<dbReference type="EMBL" id="BOOY01000038">
    <property type="protein sequence ID" value="GIJ06045.1"/>
    <property type="molecule type" value="Genomic_DNA"/>
</dbReference>
<organism evidence="5 6">
    <name type="scientific">Spirilliplanes yamanashiensis</name>
    <dbReference type="NCBI Taxonomy" id="42233"/>
    <lineage>
        <taxon>Bacteria</taxon>
        <taxon>Bacillati</taxon>
        <taxon>Actinomycetota</taxon>
        <taxon>Actinomycetes</taxon>
        <taxon>Micromonosporales</taxon>
        <taxon>Micromonosporaceae</taxon>
        <taxon>Spirilliplanes</taxon>
    </lineage>
</organism>
<dbReference type="Gene3D" id="3.40.50.720">
    <property type="entry name" value="NAD(P)-binding Rossmann-like Domain"/>
    <property type="match status" value="1"/>
</dbReference>
<evidence type="ECO:0000313" key="6">
    <source>
        <dbReference type="Proteomes" id="UP000652013"/>
    </source>
</evidence>
<feature type="domain" description="NAD-dependent epimerase/dehydratase" evidence="4">
    <location>
        <begin position="6"/>
        <end position="176"/>
    </location>
</feature>
<dbReference type="AlphaFoldDB" id="A0A8J4DMD0"/>
<dbReference type="InterPro" id="IPR036291">
    <property type="entry name" value="NAD(P)-bd_dom_sf"/>
</dbReference>
<dbReference type="CDD" id="cd08946">
    <property type="entry name" value="SDR_e"/>
    <property type="match status" value="1"/>
</dbReference>